<protein>
    <recommendedName>
        <fullName evidence="5">COX assembly mitochondrial protein</fullName>
    </recommendedName>
</protein>
<organism evidence="6 9">
    <name type="scientific">Mesocricetus auratus</name>
    <name type="common">Golden hamster</name>
    <dbReference type="NCBI Taxonomy" id="10036"/>
    <lineage>
        <taxon>Eukaryota</taxon>
        <taxon>Metazoa</taxon>
        <taxon>Chordata</taxon>
        <taxon>Craniata</taxon>
        <taxon>Vertebrata</taxon>
        <taxon>Euteleostomi</taxon>
        <taxon>Mammalia</taxon>
        <taxon>Eutheria</taxon>
        <taxon>Euarchontoglires</taxon>
        <taxon>Glires</taxon>
        <taxon>Rodentia</taxon>
        <taxon>Myomorpha</taxon>
        <taxon>Muroidea</taxon>
        <taxon>Cricetidae</taxon>
        <taxon>Cricetinae</taxon>
        <taxon>Mesocricetus</taxon>
    </lineage>
</organism>
<evidence type="ECO:0000256" key="3">
    <source>
        <dbReference type="ARBA" id="ARBA00023128"/>
    </source>
</evidence>
<dbReference type="Pfam" id="PF08583">
    <property type="entry name" value="Cmc1"/>
    <property type="match status" value="1"/>
</dbReference>
<sequence>MHPDLSPHLHTEECNVLINLLKECHKNHNILKFFGHCNDLDREMRKCLKNEDLIEPILPWPPAPTNLVEEPLTRGVQNLKIFIFFFLGIGIQKGGPGAGSMVLQCERGFLIFQRKLEDRFTALTGRPEDSW</sequence>
<dbReference type="RefSeq" id="XP_040592322.1">
    <property type="nucleotide sequence ID" value="XM_040736388.1"/>
</dbReference>
<dbReference type="RefSeq" id="XP_040592302.1">
    <property type="nucleotide sequence ID" value="XM_040736368.1"/>
</dbReference>
<dbReference type="RefSeq" id="XP_040592333.1">
    <property type="nucleotide sequence ID" value="XM_040736399.1"/>
</dbReference>
<evidence type="ECO:0000313" key="8">
    <source>
        <dbReference type="RefSeq" id="XP_040592311.1"/>
    </source>
</evidence>
<dbReference type="InterPro" id="IPR013892">
    <property type="entry name" value="Cyt_c_biogenesis_Cmc1-like"/>
</dbReference>
<dbReference type="PROSITE" id="PS51808">
    <property type="entry name" value="CHCH"/>
    <property type="match status" value="1"/>
</dbReference>
<evidence type="ECO:0000313" key="7">
    <source>
        <dbReference type="RefSeq" id="XP_040592302.1"/>
    </source>
</evidence>
<evidence type="ECO:0000313" key="9">
    <source>
        <dbReference type="RefSeq" id="XP_040592322.1"/>
    </source>
</evidence>
<dbReference type="PANTHER" id="PTHR22977:SF1">
    <property type="entry name" value="COX ASSEMBLY MITOCHONDRIAL PROTEIN 2 HOMOLOG"/>
    <property type="match status" value="1"/>
</dbReference>
<name>A0ABM2WNI8_MESAU</name>
<accession>A0ABM2WNI8</accession>
<evidence type="ECO:0000256" key="1">
    <source>
        <dbReference type="ARBA" id="ARBA00004173"/>
    </source>
</evidence>
<gene>
    <name evidence="7 8 9 10" type="primary">Cmc2</name>
</gene>
<keyword evidence="4" id="KW-1015">Disulfide bond</keyword>
<evidence type="ECO:0000256" key="5">
    <source>
        <dbReference type="RuleBase" id="RU364104"/>
    </source>
</evidence>
<dbReference type="PANTHER" id="PTHR22977">
    <property type="entry name" value="COX ASSEMBLY MITOCHONDRIAL PROTEIN"/>
    <property type="match status" value="1"/>
</dbReference>
<keyword evidence="6" id="KW-1185">Reference proteome</keyword>
<dbReference type="Proteomes" id="UP000886700">
    <property type="component" value="Unplaced"/>
</dbReference>
<comment type="similarity">
    <text evidence="2 5">Belongs to the CMC family.</text>
</comment>
<dbReference type="RefSeq" id="XP_040592311.1">
    <property type="nucleotide sequence ID" value="XM_040736377.1"/>
</dbReference>
<evidence type="ECO:0000313" key="6">
    <source>
        <dbReference type="Proteomes" id="UP000886700"/>
    </source>
</evidence>
<proteinExistence type="inferred from homology"/>
<evidence type="ECO:0000313" key="10">
    <source>
        <dbReference type="RefSeq" id="XP_040592333.1"/>
    </source>
</evidence>
<evidence type="ECO:0000256" key="2">
    <source>
        <dbReference type="ARBA" id="ARBA00007347"/>
    </source>
</evidence>
<reference evidence="7 8" key="1">
    <citation type="submission" date="2025-05" db="UniProtKB">
        <authorList>
            <consortium name="RefSeq"/>
        </authorList>
    </citation>
    <scope>IDENTIFICATION</scope>
    <source>
        <tissue evidence="7 8">Liver</tissue>
    </source>
</reference>
<dbReference type="GeneID" id="101830435"/>
<evidence type="ECO:0000256" key="4">
    <source>
        <dbReference type="ARBA" id="ARBA00023157"/>
    </source>
</evidence>
<comment type="subcellular location">
    <subcellularLocation>
        <location evidence="1 5">Mitochondrion</location>
    </subcellularLocation>
</comment>
<keyword evidence="3 5" id="KW-0496">Mitochondrion</keyword>